<gene>
    <name evidence="1" type="ORF">PTTW11_02957</name>
</gene>
<sequence>MLPTSILASLLAFIAIGEATTNNGYIKGGCGATDTSNCLALGYYDCYTVALGVNQETVGGVCALPNAPKCHTCGSGTQGLAAYPKNAWGVNCLCIV</sequence>
<name>A0A6S6VIJ0_9PLEO</name>
<evidence type="ECO:0000313" key="1">
    <source>
        <dbReference type="EMBL" id="CAE7016468.1"/>
    </source>
</evidence>
<accession>A0A6S6VIJ0</accession>
<evidence type="ECO:0000313" key="2">
    <source>
        <dbReference type="Proteomes" id="UP000472372"/>
    </source>
</evidence>
<reference evidence="1" key="1">
    <citation type="submission" date="2021-02" db="EMBL/GenBank/DDBJ databases">
        <authorList>
            <person name="Syme A R."/>
            <person name="Syme A R."/>
            <person name="Moolhuijzen P."/>
        </authorList>
    </citation>
    <scope>NUCLEOTIDE SEQUENCE</scope>
    <source>
        <strain evidence="1">W1-1</strain>
    </source>
</reference>
<dbReference type="EMBL" id="HG992978">
    <property type="protein sequence ID" value="CAE7016468.1"/>
    <property type="molecule type" value="Genomic_DNA"/>
</dbReference>
<protein>
    <submittedName>
        <fullName evidence="1">Uncharacterized protein</fullName>
    </submittedName>
</protein>
<dbReference type="Proteomes" id="UP000472372">
    <property type="component" value="Chromosome 2"/>
</dbReference>
<proteinExistence type="predicted"/>
<organism evidence="1 2">
    <name type="scientific">Pyrenophora teres f. teres</name>
    <dbReference type="NCBI Taxonomy" id="97479"/>
    <lineage>
        <taxon>Eukaryota</taxon>
        <taxon>Fungi</taxon>
        <taxon>Dikarya</taxon>
        <taxon>Ascomycota</taxon>
        <taxon>Pezizomycotina</taxon>
        <taxon>Dothideomycetes</taxon>
        <taxon>Pleosporomycetidae</taxon>
        <taxon>Pleosporales</taxon>
        <taxon>Pleosporineae</taxon>
        <taxon>Pleosporaceae</taxon>
        <taxon>Pyrenophora</taxon>
    </lineage>
</organism>
<dbReference type="AlphaFoldDB" id="A0A6S6VIJ0"/>